<dbReference type="EMBL" id="JACIDX010000002">
    <property type="protein sequence ID" value="MBB3953933.1"/>
    <property type="molecule type" value="Genomic_DNA"/>
</dbReference>
<dbReference type="GO" id="GO:0003677">
    <property type="term" value="F:DNA binding"/>
    <property type="evidence" value="ECO:0007669"/>
    <property type="project" value="UniProtKB-KW"/>
</dbReference>
<dbReference type="SMART" id="SM00345">
    <property type="entry name" value="HTH_GNTR"/>
    <property type="match status" value="1"/>
</dbReference>
<organism evidence="5 6">
    <name type="scientific">Novosphingobium sediminicola</name>
    <dbReference type="NCBI Taxonomy" id="563162"/>
    <lineage>
        <taxon>Bacteria</taxon>
        <taxon>Pseudomonadati</taxon>
        <taxon>Pseudomonadota</taxon>
        <taxon>Alphaproteobacteria</taxon>
        <taxon>Sphingomonadales</taxon>
        <taxon>Sphingomonadaceae</taxon>
        <taxon>Novosphingobium</taxon>
    </lineage>
</organism>
<dbReference type="GO" id="GO:0003700">
    <property type="term" value="F:DNA-binding transcription factor activity"/>
    <property type="evidence" value="ECO:0007669"/>
    <property type="project" value="InterPro"/>
</dbReference>
<dbReference type="InterPro" id="IPR036388">
    <property type="entry name" value="WH-like_DNA-bd_sf"/>
</dbReference>
<keyword evidence="1" id="KW-0805">Transcription regulation</keyword>
<dbReference type="SUPFAM" id="SSF46785">
    <property type="entry name" value="Winged helix' DNA-binding domain"/>
    <property type="match status" value="1"/>
</dbReference>
<dbReference type="SUPFAM" id="SSF48008">
    <property type="entry name" value="GntR ligand-binding domain-like"/>
    <property type="match status" value="1"/>
</dbReference>
<dbReference type="SMART" id="SM00895">
    <property type="entry name" value="FCD"/>
    <property type="match status" value="1"/>
</dbReference>
<gene>
    <name evidence="5" type="ORF">GGR38_000860</name>
</gene>
<evidence type="ECO:0000256" key="2">
    <source>
        <dbReference type="ARBA" id="ARBA00023125"/>
    </source>
</evidence>
<reference evidence="5 6" key="1">
    <citation type="submission" date="2020-08" db="EMBL/GenBank/DDBJ databases">
        <title>Genomic Encyclopedia of Type Strains, Phase IV (KMG-IV): sequencing the most valuable type-strain genomes for metagenomic binning, comparative biology and taxonomic classification.</title>
        <authorList>
            <person name="Goeker M."/>
        </authorList>
    </citation>
    <scope>NUCLEOTIDE SEQUENCE [LARGE SCALE GENOMIC DNA]</scope>
    <source>
        <strain evidence="5 6">DSM 27057</strain>
    </source>
</reference>
<evidence type="ECO:0000256" key="3">
    <source>
        <dbReference type="ARBA" id="ARBA00023163"/>
    </source>
</evidence>
<dbReference type="Pfam" id="PF07729">
    <property type="entry name" value="FCD"/>
    <property type="match status" value="1"/>
</dbReference>
<protein>
    <submittedName>
        <fullName evidence="5">DNA-binding FadR family transcriptional regulator</fullName>
    </submittedName>
</protein>
<feature type="domain" description="HTH gntR-type" evidence="4">
    <location>
        <begin position="4"/>
        <end position="72"/>
    </location>
</feature>
<dbReference type="Gene3D" id="1.10.10.10">
    <property type="entry name" value="Winged helix-like DNA-binding domain superfamily/Winged helix DNA-binding domain"/>
    <property type="match status" value="1"/>
</dbReference>
<dbReference type="PANTHER" id="PTHR43537:SF5">
    <property type="entry name" value="UXU OPERON TRANSCRIPTIONAL REGULATOR"/>
    <property type="match status" value="1"/>
</dbReference>
<dbReference type="Gene3D" id="1.20.120.530">
    <property type="entry name" value="GntR ligand-binding domain-like"/>
    <property type="match status" value="1"/>
</dbReference>
<dbReference type="InterPro" id="IPR008920">
    <property type="entry name" value="TF_FadR/GntR_C"/>
</dbReference>
<sequence>MARRTLAAELVDELRTRIGAGALVPGDQIPTEKDLVNTYGVSRTVVREAIARLTAEGFLEPKQGLGVFITMPPPMAFQVTHTELEDLVEVIRFLELRQAVEVEMAGLAALRRSDEDVVAMRACVEQIGREFAAGQSTTEADEALHALIAKASGNQYFVRFIEFLELRMVPRRNLVTDLDGAALAAYHKQVDAEHVALIDAIERKDCEAARNCARQHLENARRLLEEFIARRQPEK</sequence>
<dbReference type="RefSeq" id="WP_183622984.1">
    <property type="nucleotide sequence ID" value="NZ_JACIDX010000002.1"/>
</dbReference>
<evidence type="ECO:0000313" key="5">
    <source>
        <dbReference type="EMBL" id="MBB3953933.1"/>
    </source>
</evidence>
<dbReference type="PROSITE" id="PS50949">
    <property type="entry name" value="HTH_GNTR"/>
    <property type="match status" value="1"/>
</dbReference>
<accession>A0A7W6CGJ2</accession>
<name>A0A7W6CGJ2_9SPHN</name>
<dbReference type="PANTHER" id="PTHR43537">
    <property type="entry name" value="TRANSCRIPTIONAL REGULATOR, GNTR FAMILY"/>
    <property type="match status" value="1"/>
</dbReference>
<evidence type="ECO:0000313" key="6">
    <source>
        <dbReference type="Proteomes" id="UP000548867"/>
    </source>
</evidence>
<dbReference type="CDD" id="cd07377">
    <property type="entry name" value="WHTH_GntR"/>
    <property type="match status" value="1"/>
</dbReference>
<evidence type="ECO:0000259" key="4">
    <source>
        <dbReference type="PROSITE" id="PS50949"/>
    </source>
</evidence>
<keyword evidence="6" id="KW-1185">Reference proteome</keyword>
<dbReference type="InterPro" id="IPR000524">
    <property type="entry name" value="Tscrpt_reg_HTH_GntR"/>
</dbReference>
<comment type="caution">
    <text evidence="5">The sequence shown here is derived from an EMBL/GenBank/DDBJ whole genome shotgun (WGS) entry which is preliminary data.</text>
</comment>
<dbReference type="Pfam" id="PF00392">
    <property type="entry name" value="GntR"/>
    <property type="match status" value="1"/>
</dbReference>
<keyword evidence="3" id="KW-0804">Transcription</keyword>
<dbReference type="Proteomes" id="UP000548867">
    <property type="component" value="Unassembled WGS sequence"/>
</dbReference>
<evidence type="ECO:0000256" key="1">
    <source>
        <dbReference type="ARBA" id="ARBA00023015"/>
    </source>
</evidence>
<dbReference type="InterPro" id="IPR036390">
    <property type="entry name" value="WH_DNA-bd_sf"/>
</dbReference>
<dbReference type="AlphaFoldDB" id="A0A7W6CGJ2"/>
<dbReference type="PRINTS" id="PR00035">
    <property type="entry name" value="HTHGNTR"/>
</dbReference>
<proteinExistence type="predicted"/>
<keyword evidence="2 5" id="KW-0238">DNA-binding</keyword>
<dbReference type="InterPro" id="IPR011711">
    <property type="entry name" value="GntR_C"/>
</dbReference>